<sequence length="87" mass="9330">MSDFRRLAGCAHRLHGADAVLIVTNGRFTGGRALPASKPDIHLADRRTLSAWAGGGRPLWELLPNIDGAPRGGGDVIRLHSRRGRPS</sequence>
<reference evidence="1 2" key="1">
    <citation type="submission" date="2020-01" db="EMBL/GenBank/DDBJ databases">
        <title>Insect and environment-associated Actinomycetes.</title>
        <authorList>
            <person name="Currrie C."/>
            <person name="Chevrette M."/>
            <person name="Carlson C."/>
            <person name="Stubbendieck R."/>
            <person name="Wendt-Pienkowski E."/>
        </authorList>
    </citation>
    <scope>NUCLEOTIDE SEQUENCE [LARGE SCALE GENOMIC DNA]</scope>
    <source>
        <strain evidence="1 2">SID7590</strain>
    </source>
</reference>
<feature type="non-terminal residue" evidence="1">
    <location>
        <position position="87"/>
    </location>
</feature>
<keyword evidence="1" id="KW-0255">Endonuclease</keyword>
<protein>
    <submittedName>
        <fullName evidence="1">Restriction endonuclease</fullName>
    </submittedName>
</protein>
<name>A0A7K3S1V2_9ACTN</name>
<dbReference type="EMBL" id="JAAGMP010001096">
    <property type="protein sequence ID" value="NEC21467.1"/>
    <property type="molecule type" value="Genomic_DNA"/>
</dbReference>
<keyword evidence="1" id="KW-0540">Nuclease</keyword>
<evidence type="ECO:0000313" key="1">
    <source>
        <dbReference type="EMBL" id="NEC21467.1"/>
    </source>
</evidence>
<dbReference type="Proteomes" id="UP000469670">
    <property type="component" value="Unassembled WGS sequence"/>
</dbReference>
<proteinExistence type="predicted"/>
<organism evidence="1 2">
    <name type="scientific">Streptomyces parvus</name>
    <dbReference type="NCBI Taxonomy" id="66428"/>
    <lineage>
        <taxon>Bacteria</taxon>
        <taxon>Bacillati</taxon>
        <taxon>Actinomycetota</taxon>
        <taxon>Actinomycetes</taxon>
        <taxon>Kitasatosporales</taxon>
        <taxon>Streptomycetaceae</taxon>
        <taxon>Streptomyces</taxon>
    </lineage>
</organism>
<gene>
    <name evidence="1" type="ORF">G3I50_24940</name>
</gene>
<dbReference type="GO" id="GO:0004519">
    <property type="term" value="F:endonuclease activity"/>
    <property type="evidence" value="ECO:0007669"/>
    <property type="project" value="UniProtKB-KW"/>
</dbReference>
<keyword evidence="1" id="KW-0378">Hydrolase</keyword>
<accession>A0A7K3S1V2</accession>
<evidence type="ECO:0000313" key="2">
    <source>
        <dbReference type="Proteomes" id="UP000469670"/>
    </source>
</evidence>
<comment type="caution">
    <text evidence="1">The sequence shown here is derived from an EMBL/GenBank/DDBJ whole genome shotgun (WGS) entry which is preliminary data.</text>
</comment>
<dbReference type="AlphaFoldDB" id="A0A7K3S1V2"/>